<dbReference type="RefSeq" id="XP_009691170.1">
    <property type="nucleotide sequence ID" value="XM_009692875.1"/>
</dbReference>
<protein>
    <submittedName>
        <fullName evidence="1">Uncharacterized protein</fullName>
    </submittedName>
</protein>
<dbReference type="EMBL" id="AP011948">
    <property type="protein sequence ID" value="BAM40869.1"/>
    <property type="molecule type" value="Genomic_DNA"/>
</dbReference>
<reference evidence="1 2" key="1">
    <citation type="journal article" date="2012" name="MBio">
        <title>Comparative genome analysis of three eukaryotic parasites with differing abilities to transform leukocytes reveals key mediators of Theileria-induced leukocyte transformation.</title>
        <authorList>
            <person name="Hayashida K."/>
            <person name="Hara Y."/>
            <person name="Abe T."/>
            <person name="Yamasaki C."/>
            <person name="Toyoda A."/>
            <person name="Kosuge T."/>
            <person name="Suzuki Y."/>
            <person name="Sato Y."/>
            <person name="Kawashima S."/>
            <person name="Katayama T."/>
            <person name="Wakaguri H."/>
            <person name="Inoue N."/>
            <person name="Homma K."/>
            <person name="Tada-Umezaki M."/>
            <person name="Yagi Y."/>
            <person name="Fujii Y."/>
            <person name="Habara T."/>
            <person name="Kanehisa M."/>
            <person name="Watanabe H."/>
            <person name="Ito K."/>
            <person name="Gojobori T."/>
            <person name="Sugawara H."/>
            <person name="Imanishi T."/>
            <person name="Weir W."/>
            <person name="Gardner M."/>
            <person name="Pain A."/>
            <person name="Shiels B."/>
            <person name="Hattori M."/>
            <person name="Nene V."/>
            <person name="Sugimoto C."/>
        </authorList>
    </citation>
    <scope>NUCLEOTIDE SEQUENCE [LARGE SCALE GENOMIC DNA]</scope>
    <source>
        <strain evidence="1 2">Shintoku</strain>
    </source>
</reference>
<keyword evidence="2" id="KW-1185">Reference proteome</keyword>
<sequence length="36" mass="4418">MDGKRRIINQQNFREELEYEKALKGEIGLKYEEIYL</sequence>
<gene>
    <name evidence="1" type="ORF">TOT_030000130</name>
</gene>
<proteinExistence type="predicted"/>
<evidence type="ECO:0000313" key="2">
    <source>
        <dbReference type="Proteomes" id="UP000003786"/>
    </source>
</evidence>
<name>J4DPK6_THEOR</name>
<dbReference type="GeneID" id="20715328"/>
<evidence type="ECO:0000313" key="1">
    <source>
        <dbReference type="EMBL" id="BAM40869.1"/>
    </source>
</evidence>
<organism evidence="1 2">
    <name type="scientific">Theileria orientalis strain Shintoku</name>
    <dbReference type="NCBI Taxonomy" id="869250"/>
    <lineage>
        <taxon>Eukaryota</taxon>
        <taxon>Sar</taxon>
        <taxon>Alveolata</taxon>
        <taxon>Apicomplexa</taxon>
        <taxon>Aconoidasida</taxon>
        <taxon>Piroplasmida</taxon>
        <taxon>Theileriidae</taxon>
        <taxon>Theileria</taxon>
    </lineage>
</organism>
<accession>J4DPK6</accession>
<dbReference type="VEuPathDB" id="PiroplasmaDB:TOT_030000130"/>
<dbReference type="KEGG" id="tot:TOT_030000130"/>
<dbReference type="Proteomes" id="UP000003786">
    <property type="component" value="Chromosome 3"/>
</dbReference>
<dbReference type="AlphaFoldDB" id="J4DPK6"/>